<dbReference type="AlphaFoldDB" id="A0A0L0SW12"/>
<dbReference type="VEuPathDB" id="FungiDB:AMAG_11647"/>
<gene>
    <name evidence="2" type="ORF">AMAG_11647</name>
</gene>
<sequence>MYAAADGDDDADALPDLDDDMLQWSAALDFDQYTSDWYGLATTTTDHERRAALAALRAIGVGDAERGEDDEDGMVPRPAETVERGMGSVASSRASSARSRGSAQDVRSLFLSNFI</sequence>
<evidence type="ECO:0000313" key="2">
    <source>
        <dbReference type="EMBL" id="KNE66514.1"/>
    </source>
</evidence>
<protein>
    <submittedName>
        <fullName evidence="2">Uncharacterized protein</fullName>
    </submittedName>
</protein>
<organism evidence="2 3">
    <name type="scientific">Allomyces macrogynus (strain ATCC 38327)</name>
    <name type="common">Allomyces javanicus var. macrogynus</name>
    <dbReference type="NCBI Taxonomy" id="578462"/>
    <lineage>
        <taxon>Eukaryota</taxon>
        <taxon>Fungi</taxon>
        <taxon>Fungi incertae sedis</taxon>
        <taxon>Blastocladiomycota</taxon>
        <taxon>Blastocladiomycetes</taxon>
        <taxon>Blastocladiales</taxon>
        <taxon>Blastocladiaceae</taxon>
        <taxon>Allomyces</taxon>
    </lineage>
</organism>
<feature type="region of interest" description="Disordered" evidence="1">
    <location>
        <begin position="63"/>
        <end position="104"/>
    </location>
</feature>
<proteinExistence type="predicted"/>
<dbReference type="Proteomes" id="UP000054350">
    <property type="component" value="Unassembled WGS sequence"/>
</dbReference>
<feature type="compositionally biased region" description="Low complexity" evidence="1">
    <location>
        <begin position="84"/>
        <end position="103"/>
    </location>
</feature>
<accession>A0A0L0SW12</accession>
<dbReference type="EMBL" id="GG745350">
    <property type="protein sequence ID" value="KNE66514.1"/>
    <property type="molecule type" value="Genomic_DNA"/>
</dbReference>
<evidence type="ECO:0000313" key="3">
    <source>
        <dbReference type="Proteomes" id="UP000054350"/>
    </source>
</evidence>
<evidence type="ECO:0000256" key="1">
    <source>
        <dbReference type="SAM" id="MobiDB-lite"/>
    </source>
</evidence>
<reference evidence="3" key="2">
    <citation type="submission" date="2009-11" db="EMBL/GenBank/DDBJ databases">
        <title>The Genome Sequence of Allomyces macrogynus strain ATCC 38327.</title>
        <authorList>
            <consortium name="The Broad Institute Genome Sequencing Platform"/>
            <person name="Russ C."/>
            <person name="Cuomo C."/>
            <person name="Shea T."/>
            <person name="Young S.K."/>
            <person name="Zeng Q."/>
            <person name="Koehrsen M."/>
            <person name="Haas B."/>
            <person name="Borodovsky M."/>
            <person name="Guigo R."/>
            <person name="Alvarado L."/>
            <person name="Berlin A."/>
            <person name="Borenstein D."/>
            <person name="Chen Z."/>
            <person name="Engels R."/>
            <person name="Freedman E."/>
            <person name="Gellesch M."/>
            <person name="Goldberg J."/>
            <person name="Griggs A."/>
            <person name="Gujja S."/>
            <person name="Heiman D."/>
            <person name="Hepburn T."/>
            <person name="Howarth C."/>
            <person name="Jen D."/>
            <person name="Larson L."/>
            <person name="Lewis B."/>
            <person name="Mehta T."/>
            <person name="Park D."/>
            <person name="Pearson M."/>
            <person name="Roberts A."/>
            <person name="Saif S."/>
            <person name="Shenoy N."/>
            <person name="Sisk P."/>
            <person name="Stolte C."/>
            <person name="Sykes S."/>
            <person name="Walk T."/>
            <person name="White J."/>
            <person name="Yandava C."/>
            <person name="Burger G."/>
            <person name="Gray M.W."/>
            <person name="Holland P.W.H."/>
            <person name="King N."/>
            <person name="Lang F.B.F."/>
            <person name="Roger A.J."/>
            <person name="Ruiz-Trillo I."/>
            <person name="Lander E."/>
            <person name="Nusbaum C."/>
        </authorList>
    </citation>
    <scope>NUCLEOTIDE SEQUENCE [LARGE SCALE GENOMIC DNA]</scope>
    <source>
        <strain evidence="3">ATCC 38327</strain>
    </source>
</reference>
<name>A0A0L0SW12_ALLM3</name>
<reference evidence="2 3" key="1">
    <citation type="submission" date="2009-11" db="EMBL/GenBank/DDBJ databases">
        <title>Annotation of Allomyces macrogynus ATCC 38327.</title>
        <authorList>
            <consortium name="The Broad Institute Genome Sequencing Platform"/>
            <person name="Russ C."/>
            <person name="Cuomo C."/>
            <person name="Burger G."/>
            <person name="Gray M.W."/>
            <person name="Holland P.W.H."/>
            <person name="King N."/>
            <person name="Lang F.B.F."/>
            <person name="Roger A.J."/>
            <person name="Ruiz-Trillo I."/>
            <person name="Young S.K."/>
            <person name="Zeng Q."/>
            <person name="Gargeya S."/>
            <person name="Fitzgerald M."/>
            <person name="Haas B."/>
            <person name="Abouelleil A."/>
            <person name="Alvarado L."/>
            <person name="Arachchi H.M."/>
            <person name="Berlin A."/>
            <person name="Chapman S.B."/>
            <person name="Gearin G."/>
            <person name="Goldberg J."/>
            <person name="Griggs A."/>
            <person name="Gujja S."/>
            <person name="Hansen M."/>
            <person name="Heiman D."/>
            <person name="Howarth C."/>
            <person name="Larimer J."/>
            <person name="Lui A."/>
            <person name="MacDonald P.J.P."/>
            <person name="McCowen C."/>
            <person name="Montmayeur A."/>
            <person name="Murphy C."/>
            <person name="Neiman D."/>
            <person name="Pearson M."/>
            <person name="Priest M."/>
            <person name="Roberts A."/>
            <person name="Saif S."/>
            <person name="Shea T."/>
            <person name="Sisk P."/>
            <person name="Stolte C."/>
            <person name="Sykes S."/>
            <person name="Wortman J."/>
            <person name="Nusbaum C."/>
            <person name="Birren B."/>
        </authorList>
    </citation>
    <scope>NUCLEOTIDE SEQUENCE [LARGE SCALE GENOMIC DNA]</scope>
    <source>
        <strain evidence="2 3">ATCC 38327</strain>
    </source>
</reference>
<keyword evidence="3" id="KW-1185">Reference proteome</keyword>